<dbReference type="EMBL" id="CP012040">
    <property type="protein sequence ID" value="AKP53163.1"/>
    <property type="molecule type" value="Genomic_DNA"/>
</dbReference>
<feature type="transmembrane region" description="Helical" evidence="1">
    <location>
        <begin position="112"/>
        <end position="130"/>
    </location>
</feature>
<keyword evidence="1" id="KW-1133">Transmembrane helix</keyword>
<dbReference type="RefSeq" id="WP_048643294.1">
    <property type="nucleotide sequence ID" value="NZ_CP012040.1"/>
</dbReference>
<dbReference type="KEGG" id="camu:CA2015_3791"/>
<feature type="transmembrane region" description="Helical" evidence="1">
    <location>
        <begin position="80"/>
        <end position="100"/>
    </location>
</feature>
<evidence type="ECO:0000313" key="2">
    <source>
        <dbReference type="EMBL" id="AKP53163.1"/>
    </source>
</evidence>
<sequence length="135" mass="15167">MEIQNWKKQRKKITRNLGIWTSLWVMTVAFVTFGPQFLWEGNKLFTWLGVLVNLLFAVGLVLANIRFLKSLDELEKQIQLEAMGIALSVGVFGGLAYSLLDITNLISTDAEISFLVIAISLSYLAAIAIGKKRYQ</sequence>
<dbReference type="Proteomes" id="UP000036520">
    <property type="component" value="Chromosome"/>
</dbReference>
<organism evidence="2 3">
    <name type="scientific">Cyclobacterium amurskyense</name>
    <dbReference type="NCBI Taxonomy" id="320787"/>
    <lineage>
        <taxon>Bacteria</taxon>
        <taxon>Pseudomonadati</taxon>
        <taxon>Bacteroidota</taxon>
        <taxon>Cytophagia</taxon>
        <taxon>Cytophagales</taxon>
        <taxon>Cyclobacteriaceae</taxon>
        <taxon>Cyclobacterium</taxon>
    </lineage>
</organism>
<feature type="transmembrane region" description="Helical" evidence="1">
    <location>
        <begin position="44"/>
        <end position="68"/>
    </location>
</feature>
<dbReference type="OrthoDB" id="1551090at2"/>
<evidence type="ECO:0000313" key="3">
    <source>
        <dbReference type="Proteomes" id="UP000036520"/>
    </source>
</evidence>
<proteinExistence type="predicted"/>
<keyword evidence="1" id="KW-0812">Transmembrane</keyword>
<name>A0A0H4PJP4_9BACT</name>
<reference evidence="2 3" key="1">
    <citation type="submission" date="2015-07" db="EMBL/GenBank/DDBJ databases">
        <authorList>
            <person name="Kim K.M."/>
        </authorList>
    </citation>
    <scope>NUCLEOTIDE SEQUENCE [LARGE SCALE GENOMIC DNA]</scope>
    <source>
        <strain evidence="2 3">KCTC 12363</strain>
    </source>
</reference>
<gene>
    <name evidence="2" type="ORF">CA2015_3791</name>
</gene>
<protein>
    <submittedName>
        <fullName evidence="2">Membrane protein</fullName>
    </submittedName>
</protein>
<keyword evidence="1" id="KW-0472">Membrane</keyword>
<evidence type="ECO:0000256" key="1">
    <source>
        <dbReference type="SAM" id="Phobius"/>
    </source>
</evidence>
<feature type="transmembrane region" description="Helical" evidence="1">
    <location>
        <begin position="17"/>
        <end position="38"/>
    </location>
</feature>
<dbReference type="AlphaFoldDB" id="A0A0H4PJP4"/>
<keyword evidence="3" id="KW-1185">Reference proteome</keyword>
<accession>A0A0H4PJP4</accession>